<protein>
    <submittedName>
        <fullName evidence="1">DUF4845 domain-containing protein</fullName>
    </submittedName>
</protein>
<dbReference type="InterPro" id="IPR032314">
    <property type="entry name" value="DUF4845"/>
</dbReference>
<name>A0ABW2QNK4_9BURK</name>
<comment type="caution">
    <text evidence="1">The sequence shown here is derived from an EMBL/GenBank/DDBJ whole genome shotgun (WGS) entry which is preliminary data.</text>
</comment>
<dbReference type="RefSeq" id="WP_382199290.1">
    <property type="nucleotide sequence ID" value="NZ_JBHTCA010000017.1"/>
</dbReference>
<sequence>MKSTQRGMSLIGLLFVGGVLAFLGVIVAQAVPVMLEYQAIIKASKKAAQETTVATVRAAFDRAQAIDDFSSVAGKDLEITKEDDKVVVSFAYQREIPLGGPVYLTFKLQGNSK</sequence>
<dbReference type="EMBL" id="JBHTCA010000017">
    <property type="protein sequence ID" value="MFC7410641.1"/>
    <property type="molecule type" value="Genomic_DNA"/>
</dbReference>
<keyword evidence="2" id="KW-1185">Reference proteome</keyword>
<gene>
    <name evidence="1" type="ORF">ACFQPB_17410</name>
</gene>
<accession>A0ABW2QNK4</accession>
<organism evidence="1 2">
    <name type="scientific">Hydrogenophaga atypica</name>
    <dbReference type="NCBI Taxonomy" id="249409"/>
    <lineage>
        <taxon>Bacteria</taxon>
        <taxon>Pseudomonadati</taxon>
        <taxon>Pseudomonadota</taxon>
        <taxon>Betaproteobacteria</taxon>
        <taxon>Burkholderiales</taxon>
        <taxon>Comamonadaceae</taxon>
        <taxon>Hydrogenophaga</taxon>
    </lineage>
</organism>
<proteinExistence type="predicted"/>
<dbReference type="Pfam" id="PF16137">
    <property type="entry name" value="DUF4845"/>
    <property type="match status" value="1"/>
</dbReference>
<evidence type="ECO:0000313" key="2">
    <source>
        <dbReference type="Proteomes" id="UP001596501"/>
    </source>
</evidence>
<evidence type="ECO:0000313" key="1">
    <source>
        <dbReference type="EMBL" id="MFC7410641.1"/>
    </source>
</evidence>
<reference evidence="2" key="1">
    <citation type="journal article" date="2019" name="Int. J. Syst. Evol. Microbiol.">
        <title>The Global Catalogue of Microorganisms (GCM) 10K type strain sequencing project: providing services to taxonomists for standard genome sequencing and annotation.</title>
        <authorList>
            <consortium name="The Broad Institute Genomics Platform"/>
            <consortium name="The Broad Institute Genome Sequencing Center for Infectious Disease"/>
            <person name="Wu L."/>
            <person name="Ma J."/>
        </authorList>
    </citation>
    <scope>NUCLEOTIDE SEQUENCE [LARGE SCALE GENOMIC DNA]</scope>
    <source>
        <strain evidence="2">CGMCC 1.12371</strain>
    </source>
</reference>
<dbReference type="Proteomes" id="UP001596501">
    <property type="component" value="Unassembled WGS sequence"/>
</dbReference>